<feature type="domain" description="Glycosyl hydrolase family 98 C-terminal" evidence="3">
    <location>
        <begin position="347"/>
        <end position="522"/>
    </location>
</feature>
<dbReference type="InterPro" id="IPR013191">
    <property type="entry name" value="GH98_central"/>
</dbReference>
<protein>
    <submittedName>
        <fullName evidence="4">Carbohydrate binding module (Family 35)</fullName>
    </submittedName>
</protein>
<sequence>MIRKVYSFLMVMLLGIVAMQSVSAQQRRPIDSQHPLWLVHVDVWNSADPQKIIDLIPADIKPYVCLNLSLSCQFDTKTGMYRMPRNAVRTYKSWATVCQQNNMWFSCQPASGGHTHIQDNDLQTFEYFFKTFPNFLGWNYAEQFWAFGDAGDLSSMTKSSRWNLFANLVEMSHKYGGFLTVSWCGGIYHFDTDPLAELKTEPKFLAACQKYPESILFLYKYTHCSSFYNNESVCFGPFIAGLTKNYGVRYDNCGYNDMLTKVLGEKHGKKYPGSAGIGTVMEQTCVNGGAVWDGPELIWTEDFQNLSDSNVDGYTRRNWGLFPNFKGIWLDMWREITKGKMYIPTRQEVVAKTKAVLIHDADNDFKVPDALYAGLYEVKDPGNKGDGRWENNGWYLKSSGRYGAIPMVPGLYDDIAKSIPVQVKKSGFSSRWGTQSKKVKEFNELYPEVSKGDLFVNRYRNQLVTYAPYTYLNKNKHATGAIPLQYNTCDSLKLDYYNLSSGVIREYADRIELYLNNYRSDTLTVRTDTIYIVGATAQPVTTVEKHKTGTTTYSASLVSENYDADTKTYRVGVKHMGPATITIACAGEGTNRLTDYLPDTPLGQPQQPAAYHGPVIIEAENMDYKSVNVSLTHSGWWAQDYKDFAGMGYVETQANTASTLRHQLKLAEGGAYNILVRYCNSSKAGNMKATVNGTAQTVAFEKVDKNDWREAVIPVTLKEGTNNFVLQNSGAIKMTIDQITYMPAEMPKEKFDVAVRQADFGTVVADVDSAQAGQEVHLTITADDGYGIKALRVVNSVYFTQGKTIPVEEGAKEVTFIMPDENVTIQPQFNDMCAVYNLDFTNVAAGELPIGWRTTDGNDVRNYPTSNGSGPRTFSGLQGYQGKALYWRTTSAEYGRLANYKLSLEPGSYVLSFATAAWKGSPTYQARILKSTGSVVATSPTYTATPNLNGNAAGDISSATRNTLSFDITTSGDYVIQFKEVGSGMQEFLLAECRLRDLSILTGITTRPVSRMPEGIYSPSGVRRESLQRGLNIVVKPNGQTMKVLIR</sequence>
<gene>
    <name evidence="4" type="ORF">SAMN04487901_10565</name>
</gene>
<dbReference type="STRING" id="645274.SAMN04487901_10565"/>
<dbReference type="InterPro" id="IPR008979">
    <property type="entry name" value="Galactose-bd-like_sf"/>
</dbReference>
<accession>A0A1G7V330</accession>
<dbReference type="Pfam" id="PF08307">
    <property type="entry name" value="Glyco_hydro_98C"/>
    <property type="match status" value="1"/>
</dbReference>
<feature type="chain" id="PRO_5011551843" evidence="1">
    <location>
        <begin position="25"/>
        <end position="1047"/>
    </location>
</feature>
<dbReference type="GO" id="GO:0003824">
    <property type="term" value="F:catalytic activity"/>
    <property type="evidence" value="ECO:0007669"/>
    <property type="project" value="UniProtKB-ARBA"/>
</dbReference>
<dbReference type="Gene3D" id="2.60.120.260">
    <property type="entry name" value="Galactose-binding domain-like"/>
    <property type="match status" value="1"/>
</dbReference>
<evidence type="ECO:0000259" key="2">
    <source>
        <dbReference type="Pfam" id="PF08306"/>
    </source>
</evidence>
<evidence type="ECO:0000259" key="3">
    <source>
        <dbReference type="Pfam" id="PF08307"/>
    </source>
</evidence>
<dbReference type="GO" id="GO:0005975">
    <property type="term" value="P:carbohydrate metabolic process"/>
    <property type="evidence" value="ECO:0007669"/>
    <property type="project" value="InterPro"/>
</dbReference>
<dbReference type="InterPro" id="IPR013190">
    <property type="entry name" value="GH98_C"/>
</dbReference>
<organism evidence="4 5">
    <name type="scientific">Prevotella communis</name>
    <dbReference type="NCBI Taxonomy" id="2913614"/>
    <lineage>
        <taxon>Bacteria</taxon>
        <taxon>Pseudomonadati</taxon>
        <taxon>Bacteroidota</taxon>
        <taxon>Bacteroidia</taxon>
        <taxon>Bacteroidales</taxon>
        <taxon>Prevotellaceae</taxon>
        <taxon>Prevotella</taxon>
    </lineage>
</organism>
<dbReference type="Pfam" id="PF08306">
    <property type="entry name" value="Glyco_hydro_98M"/>
    <property type="match status" value="1"/>
</dbReference>
<dbReference type="EMBL" id="FNCQ01000005">
    <property type="protein sequence ID" value="SDG53911.1"/>
    <property type="molecule type" value="Genomic_DNA"/>
</dbReference>
<feature type="domain" description="Glycosyl hydrolase family 98 central" evidence="2">
    <location>
        <begin position="23"/>
        <end position="339"/>
    </location>
</feature>
<name>A0A1G7V330_9BACT</name>
<feature type="signal peptide" evidence="1">
    <location>
        <begin position="1"/>
        <end position="24"/>
    </location>
</feature>
<dbReference type="InterPro" id="IPR011071">
    <property type="entry name" value="Lyase_8-like_C"/>
</dbReference>
<reference evidence="5" key="1">
    <citation type="submission" date="2016-10" db="EMBL/GenBank/DDBJ databases">
        <authorList>
            <person name="Varghese N."/>
            <person name="Submissions S."/>
        </authorList>
    </citation>
    <scope>NUCLEOTIDE SEQUENCE [LARGE SCALE GENOMIC DNA]</scope>
    <source>
        <strain evidence="5">BP1-148</strain>
    </source>
</reference>
<evidence type="ECO:0000256" key="1">
    <source>
        <dbReference type="SAM" id="SignalP"/>
    </source>
</evidence>
<keyword evidence="5" id="KW-1185">Reference proteome</keyword>
<dbReference type="AlphaFoldDB" id="A0A1G7V330"/>
<dbReference type="SUPFAM" id="SSF49785">
    <property type="entry name" value="Galactose-binding domain-like"/>
    <property type="match status" value="1"/>
</dbReference>
<dbReference type="Gene3D" id="3.20.20.80">
    <property type="entry name" value="Glycosidases"/>
    <property type="match status" value="1"/>
</dbReference>
<keyword evidence="1" id="KW-0732">Signal</keyword>
<dbReference type="RefSeq" id="WP_091816086.1">
    <property type="nucleotide sequence ID" value="NZ_FNCQ01000005.1"/>
</dbReference>
<evidence type="ECO:0000313" key="4">
    <source>
        <dbReference type="EMBL" id="SDG53911.1"/>
    </source>
</evidence>
<dbReference type="Gene3D" id="2.60.220.10">
    <property type="entry name" value="Polysaccharide lyase family 8-like, C-terminal"/>
    <property type="match status" value="1"/>
</dbReference>
<dbReference type="Proteomes" id="UP000198779">
    <property type="component" value="Unassembled WGS sequence"/>
</dbReference>
<proteinExistence type="predicted"/>
<evidence type="ECO:0000313" key="5">
    <source>
        <dbReference type="Proteomes" id="UP000198779"/>
    </source>
</evidence>